<accession>A0A4V3QVI4</accession>
<organism evidence="1 2">
    <name type="scientific">Sphingomonas naasensis</name>
    <dbReference type="NCBI Taxonomy" id="1344951"/>
    <lineage>
        <taxon>Bacteria</taxon>
        <taxon>Pseudomonadati</taxon>
        <taxon>Pseudomonadota</taxon>
        <taxon>Alphaproteobacteria</taxon>
        <taxon>Sphingomonadales</taxon>
        <taxon>Sphingomonadaceae</taxon>
        <taxon>Sphingomonas</taxon>
    </lineage>
</organism>
<comment type="caution">
    <text evidence="1">The sequence shown here is derived from an EMBL/GenBank/DDBJ whole genome shotgun (WGS) entry which is preliminary data.</text>
</comment>
<evidence type="ECO:0000313" key="2">
    <source>
        <dbReference type="Proteomes" id="UP000309848"/>
    </source>
</evidence>
<evidence type="ECO:0008006" key="3">
    <source>
        <dbReference type="Google" id="ProtNLM"/>
    </source>
</evidence>
<evidence type="ECO:0000313" key="1">
    <source>
        <dbReference type="EMBL" id="TGX38782.1"/>
    </source>
</evidence>
<gene>
    <name evidence="1" type="ORF">E5A74_18320</name>
</gene>
<keyword evidence="2" id="KW-1185">Reference proteome</keyword>
<sequence>MDATICAALLAARERSARTNAAWRTSAAYRAATDAFAGCPGPDNPAGAPEAATARAEALLADGGWVEALLAPLVTALAGDPFFEPPFKVHRDALRIGAVLFDCPAASIAASVTRASAMAALPPPATIVFTGRVSITRTIRAGGAHLARWWAEPIDAQFRADEAPQCTALEPIALRDGMLHRTDGRREAQLIRDAAGDVVTLVATIRAGAAPLLREYDRASRALLRVGDGDDRPSRIGMLLHLLRVAGRTDASPCFAAATEAPQFHLRWAAMREWLALDAAAALPRLATMARSDAHAEVRAAATRMLPVVAQRLAEAARCPG</sequence>
<dbReference type="Proteomes" id="UP000309848">
    <property type="component" value="Unassembled WGS sequence"/>
</dbReference>
<dbReference type="EMBL" id="SRXU01000009">
    <property type="protein sequence ID" value="TGX38782.1"/>
    <property type="molecule type" value="Genomic_DNA"/>
</dbReference>
<protein>
    <recommendedName>
        <fullName evidence="3">HEAT repeat domain-containing protein</fullName>
    </recommendedName>
</protein>
<dbReference type="OrthoDB" id="7447021at2"/>
<name>A0A4V3QVI4_9SPHN</name>
<reference evidence="1 2" key="1">
    <citation type="submission" date="2019-04" db="EMBL/GenBank/DDBJ databases">
        <title>Sphingomonas psychrotolerans sp. nov., isolated from soil in the Tianshan Mountains, Xinjiang, China.</title>
        <authorList>
            <person name="Luo Y."/>
            <person name="Sheng H."/>
        </authorList>
    </citation>
    <scope>NUCLEOTIDE SEQUENCE [LARGE SCALE GENOMIC DNA]</scope>
    <source>
        <strain evidence="1 2">KIS18-15</strain>
    </source>
</reference>
<dbReference type="RefSeq" id="WP_135987076.1">
    <property type="nucleotide sequence ID" value="NZ_JAASQM010000003.1"/>
</dbReference>
<dbReference type="AlphaFoldDB" id="A0A4V3QVI4"/>
<proteinExistence type="predicted"/>